<dbReference type="EMBL" id="BAAADE010000003">
    <property type="protein sequence ID" value="GAA0604915.1"/>
    <property type="molecule type" value="Genomic_DNA"/>
</dbReference>
<protein>
    <recommendedName>
        <fullName evidence="3">CMD domain protein</fullName>
    </recommendedName>
</protein>
<name>A0ABN1G6L3_9HYPH</name>
<dbReference type="Proteomes" id="UP001424441">
    <property type="component" value="Unassembled WGS sequence"/>
</dbReference>
<keyword evidence="2" id="KW-1185">Reference proteome</keyword>
<evidence type="ECO:0000313" key="1">
    <source>
        <dbReference type="EMBL" id="GAA0604915.1"/>
    </source>
</evidence>
<dbReference type="RefSeq" id="WP_343805169.1">
    <property type="nucleotide sequence ID" value="NZ_BAAADE010000003.1"/>
</dbReference>
<reference evidence="1 2" key="1">
    <citation type="journal article" date="2019" name="Int. J. Syst. Evol. Microbiol.">
        <title>The Global Catalogue of Microorganisms (GCM) 10K type strain sequencing project: providing services to taxonomists for standard genome sequencing and annotation.</title>
        <authorList>
            <consortium name="The Broad Institute Genomics Platform"/>
            <consortium name="The Broad Institute Genome Sequencing Center for Infectious Disease"/>
            <person name="Wu L."/>
            <person name="Ma J."/>
        </authorList>
    </citation>
    <scope>NUCLEOTIDE SEQUENCE [LARGE SCALE GENOMIC DNA]</scope>
    <source>
        <strain evidence="1 2">JCM 15115</strain>
    </source>
</reference>
<organism evidence="1 2">
    <name type="scientific">Paenochrobactrum glaciei</name>
    <dbReference type="NCBI Taxonomy" id="486407"/>
    <lineage>
        <taxon>Bacteria</taxon>
        <taxon>Pseudomonadati</taxon>
        <taxon>Pseudomonadota</taxon>
        <taxon>Alphaproteobacteria</taxon>
        <taxon>Hyphomicrobiales</taxon>
        <taxon>Brucellaceae</taxon>
        <taxon>Paenochrobactrum</taxon>
    </lineage>
</organism>
<dbReference type="InterPro" id="IPR029032">
    <property type="entry name" value="AhpD-like"/>
</dbReference>
<sequence>MNKSALETVSLWLAGDVEDTPPFEELKARQDVFVMTRQAQAAVLAPADGGAWSHDFRAAIATRIATANNNPYLANIYGKAAAGSPYAELAATDHVPSDLVQQKVVAFMDKVANNTKAIAAEDISTLQQAGVADADIVRLCELNAFLAYQIRVAAGLASLIEGEQA</sequence>
<proteinExistence type="predicted"/>
<evidence type="ECO:0000313" key="2">
    <source>
        <dbReference type="Proteomes" id="UP001424441"/>
    </source>
</evidence>
<dbReference type="Gene3D" id="1.20.1290.10">
    <property type="entry name" value="AhpD-like"/>
    <property type="match status" value="1"/>
</dbReference>
<gene>
    <name evidence="1" type="ORF">GCM10008943_20610</name>
</gene>
<accession>A0ABN1G6L3</accession>
<evidence type="ECO:0008006" key="3">
    <source>
        <dbReference type="Google" id="ProtNLM"/>
    </source>
</evidence>
<dbReference type="SUPFAM" id="SSF69118">
    <property type="entry name" value="AhpD-like"/>
    <property type="match status" value="1"/>
</dbReference>
<comment type="caution">
    <text evidence="1">The sequence shown here is derived from an EMBL/GenBank/DDBJ whole genome shotgun (WGS) entry which is preliminary data.</text>
</comment>